<dbReference type="AlphaFoldDB" id="A0A919Y0U0"/>
<keyword evidence="3" id="KW-1185">Reference proteome</keyword>
<evidence type="ECO:0000259" key="1">
    <source>
        <dbReference type="Pfam" id="PF01636"/>
    </source>
</evidence>
<dbReference type="Gene3D" id="3.30.200.150">
    <property type="match status" value="1"/>
</dbReference>
<dbReference type="EMBL" id="BORS01000004">
    <property type="protein sequence ID" value="GIO41639.1"/>
    <property type="molecule type" value="Genomic_DNA"/>
</dbReference>
<name>A0A919Y0U0_9BACL</name>
<dbReference type="InterPro" id="IPR002575">
    <property type="entry name" value="Aminoglycoside_PTrfase"/>
</dbReference>
<organism evidence="2 3">
    <name type="scientific">Paenibacillus apis</name>
    <dbReference type="NCBI Taxonomy" id="1792174"/>
    <lineage>
        <taxon>Bacteria</taxon>
        <taxon>Bacillati</taxon>
        <taxon>Bacillota</taxon>
        <taxon>Bacilli</taxon>
        <taxon>Bacillales</taxon>
        <taxon>Paenibacillaceae</taxon>
        <taxon>Paenibacillus</taxon>
    </lineage>
</organism>
<dbReference type="RefSeq" id="WP_301625968.1">
    <property type="nucleotide sequence ID" value="NZ_BORS01000004.1"/>
</dbReference>
<dbReference type="InterPro" id="IPR011009">
    <property type="entry name" value="Kinase-like_dom_sf"/>
</dbReference>
<dbReference type="Pfam" id="PF01636">
    <property type="entry name" value="APH"/>
    <property type="match status" value="1"/>
</dbReference>
<evidence type="ECO:0000313" key="3">
    <source>
        <dbReference type="Proteomes" id="UP000678895"/>
    </source>
</evidence>
<feature type="domain" description="Aminoglycoside phosphotransferase" evidence="1">
    <location>
        <begin position="43"/>
        <end position="220"/>
    </location>
</feature>
<accession>A0A919Y0U0</accession>
<gene>
    <name evidence="2" type="ORF">J41TS4_13970</name>
</gene>
<comment type="caution">
    <text evidence="2">The sequence shown here is derived from an EMBL/GenBank/DDBJ whole genome shotgun (WGS) entry which is preliminary data.</text>
</comment>
<reference evidence="2" key="1">
    <citation type="submission" date="2021-03" db="EMBL/GenBank/DDBJ databases">
        <title>Antimicrobial resistance genes in bacteria isolated from Japanese honey, and their potential for conferring macrolide and lincosamide resistance in the American foulbrood pathogen Paenibacillus larvae.</title>
        <authorList>
            <person name="Okamoto M."/>
            <person name="Kumagai M."/>
            <person name="Kanamori H."/>
            <person name="Takamatsu D."/>
        </authorList>
    </citation>
    <scope>NUCLEOTIDE SEQUENCE</scope>
    <source>
        <strain evidence="2">J41TS4</strain>
    </source>
</reference>
<dbReference type="Gene3D" id="3.90.1200.10">
    <property type="match status" value="1"/>
</dbReference>
<protein>
    <submittedName>
        <fullName evidence="2">Aminoglycoside phosphotransferase</fullName>
    </submittedName>
</protein>
<sequence>MFEPTLYRVNSLFRHHQINDEIVQIERLSGTTAGFVLKLESKQDHTYILKFDNPNEIHLVEHLLNTYEDSILLPKVLLTAQDRSYFVYTFIEGTTHYNRGSKKNWLKILVKDLLNKYVEYKEESIWGRIEYPRQTWKEFNEISIEEARINLGNILSIEDYNYVKRKAAQLFNNDSGQGKRFLLHGDTGVHNFVYNNSTLTGVIDPSPMVGPIIYDFLYAFCSSPDDITVETLFTASDILEQVRIEKSRLIEEVIIQLYCRIGLSVKHHPGDLSDYMKAWEHWIQLCKNLDEGTTII</sequence>
<dbReference type="SUPFAM" id="SSF56112">
    <property type="entry name" value="Protein kinase-like (PK-like)"/>
    <property type="match status" value="1"/>
</dbReference>
<dbReference type="Proteomes" id="UP000678895">
    <property type="component" value="Unassembled WGS sequence"/>
</dbReference>
<proteinExistence type="predicted"/>
<evidence type="ECO:0000313" key="2">
    <source>
        <dbReference type="EMBL" id="GIO41639.1"/>
    </source>
</evidence>